<feature type="transmembrane region" description="Helical" evidence="12">
    <location>
        <begin position="262"/>
        <end position="280"/>
    </location>
</feature>
<name>A0ABN1EYQ3_9ACTN</name>
<keyword evidence="8 12" id="KW-0472">Membrane</keyword>
<evidence type="ECO:0000256" key="2">
    <source>
        <dbReference type="ARBA" id="ARBA00022448"/>
    </source>
</evidence>
<dbReference type="InterPro" id="IPR001851">
    <property type="entry name" value="ABC_transp_permease"/>
</dbReference>
<feature type="transmembrane region" description="Helical" evidence="12">
    <location>
        <begin position="70"/>
        <end position="90"/>
    </location>
</feature>
<organism evidence="13 14">
    <name type="scientific">Streptomyces crystallinus</name>
    <dbReference type="NCBI Taxonomy" id="68191"/>
    <lineage>
        <taxon>Bacteria</taxon>
        <taxon>Bacillati</taxon>
        <taxon>Actinomycetota</taxon>
        <taxon>Actinomycetes</taxon>
        <taxon>Kitasatosporales</taxon>
        <taxon>Streptomycetaceae</taxon>
        <taxon>Streptomyces</taxon>
    </lineage>
</organism>
<feature type="region of interest" description="Disordered" evidence="11">
    <location>
        <begin position="1"/>
        <end position="35"/>
    </location>
</feature>
<dbReference type="PANTHER" id="PTHR32196:SF32">
    <property type="entry name" value="XYLOSE TRANSPORT SYSTEM PERMEASE PROTEIN XYLH"/>
    <property type="match status" value="1"/>
</dbReference>
<feature type="transmembrane region" description="Helical" evidence="12">
    <location>
        <begin position="286"/>
        <end position="304"/>
    </location>
</feature>
<dbReference type="CDD" id="cd06579">
    <property type="entry name" value="TM_PBP1_transp_AraH_like"/>
    <property type="match status" value="1"/>
</dbReference>
<feature type="transmembrane region" description="Helical" evidence="12">
    <location>
        <begin position="102"/>
        <end position="122"/>
    </location>
</feature>
<evidence type="ECO:0000256" key="6">
    <source>
        <dbReference type="ARBA" id="ARBA00022692"/>
    </source>
</evidence>
<proteinExistence type="predicted"/>
<evidence type="ECO:0000256" key="10">
    <source>
        <dbReference type="ARBA" id="ARBA00035686"/>
    </source>
</evidence>
<evidence type="ECO:0000256" key="1">
    <source>
        <dbReference type="ARBA" id="ARBA00004651"/>
    </source>
</evidence>
<evidence type="ECO:0000256" key="12">
    <source>
        <dbReference type="SAM" id="Phobius"/>
    </source>
</evidence>
<evidence type="ECO:0000313" key="13">
    <source>
        <dbReference type="EMBL" id="GAA0577260.1"/>
    </source>
</evidence>
<feature type="transmembrane region" description="Helical" evidence="12">
    <location>
        <begin position="418"/>
        <end position="435"/>
    </location>
</feature>
<evidence type="ECO:0000256" key="3">
    <source>
        <dbReference type="ARBA" id="ARBA00022475"/>
    </source>
</evidence>
<sequence length="445" mass="45879">MSTDKTSPVDSAAADPTAPIHLDKPHEAPVDAPPAAGEAVTAVDPRLLVREQGFAGYLSEFKRKMKAGDLGSLPVVVGLIVIMAIFQSLNSNFLTAGNLSDISVAMVGTGMIATGIVFVLLLGEIDLSVGSVSGVAGATFAVLNVTHGMAEWLALVLAILTGTVAGAIHGFVFAKIGVPAFAVTLAGLLFWNGFMLQILGSNGTINLDSEGLVAKLTSYYFSDVAAAYGLAVIAVAAFFLSSLMDSRRREAAGVPSRPFSEIVLRTVLLAIPAFGVAAVYNQYKGLPLAVVLFLAVLVITDFVLRRTAYGRKVFALGGSIEASRRAGINVVMIRTSIYAISGTFAAIGGLFLASKITAANQGAGSGELLMNAIAAAVIGGTSLFGGRGRTWNALLGVLVITSIQYGLALQGIASPIQYMITGGVLLATVVIDAVTRKTQKSAGRA</sequence>
<comment type="subcellular location">
    <subcellularLocation>
        <location evidence="1">Cell membrane</location>
        <topology evidence="1">Multi-pass membrane protein</topology>
    </subcellularLocation>
</comment>
<dbReference type="EMBL" id="BAAACA010000001">
    <property type="protein sequence ID" value="GAA0577260.1"/>
    <property type="molecule type" value="Genomic_DNA"/>
</dbReference>
<evidence type="ECO:0000256" key="11">
    <source>
        <dbReference type="SAM" id="MobiDB-lite"/>
    </source>
</evidence>
<feature type="transmembrane region" description="Helical" evidence="12">
    <location>
        <begin position="219"/>
        <end position="241"/>
    </location>
</feature>
<keyword evidence="5" id="KW-0762">Sugar transport</keyword>
<evidence type="ECO:0000256" key="9">
    <source>
        <dbReference type="ARBA" id="ARBA00035611"/>
    </source>
</evidence>
<comment type="function">
    <text evidence="9">Part of the binding-protein-dependent transport system for D-xylose. Probably responsible for the translocation of the substrate across the membrane.</text>
</comment>
<feature type="transmembrane region" description="Helical" evidence="12">
    <location>
        <begin position="337"/>
        <end position="356"/>
    </location>
</feature>
<keyword evidence="14" id="KW-1185">Reference proteome</keyword>
<accession>A0ABN1EYQ3</accession>
<feature type="transmembrane region" description="Helical" evidence="12">
    <location>
        <begin position="129"/>
        <end position="146"/>
    </location>
</feature>
<dbReference type="Proteomes" id="UP001500668">
    <property type="component" value="Unassembled WGS sequence"/>
</dbReference>
<keyword evidence="3" id="KW-1003">Cell membrane</keyword>
<dbReference type="Pfam" id="PF02653">
    <property type="entry name" value="BPD_transp_2"/>
    <property type="match status" value="1"/>
</dbReference>
<evidence type="ECO:0000256" key="5">
    <source>
        <dbReference type="ARBA" id="ARBA00022597"/>
    </source>
</evidence>
<keyword evidence="4" id="KW-0997">Cell inner membrane</keyword>
<feature type="transmembrane region" description="Helical" evidence="12">
    <location>
        <begin position="368"/>
        <end position="386"/>
    </location>
</feature>
<evidence type="ECO:0000256" key="7">
    <source>
        <dbReference type="ARBA" id="ARBA00022989"/>
    </source>
</evidence>
<evidence type="ECO:0000313" key="14">
    <source>
        <dbReference type="Proteomes" id="UP001500668"/>
    </source>
</evidence>
<protein>
    <recommendedName>
        <fullName evidence="10">Xylose transport system permease protein XylH</fullName>
    </recommendedName>
</protein>
<evidence type="ECO:0000256" key="4">
    <source>
        <dbReference type="ARBA" id="ARBA00022519"/>
    </source>
</evidence>
<dbReference type="PANTHER" id="PTHR32196">
    <property type="entry name" value="ABC TRANSPORTER PERMEASE PROTEIN YPHD-RELATED-RELATED"/>
    <property type="match status" value="1"/>
</dbReference>
<dbReference type="RefSeq" id="WP_425543795.1">
    <property type="nucleotide sequence ID" value="NZ_BAAACA010000001.1"/>
</dbReference>
<feature type="transmembrane region" description="Helical" evidence="12">
    <location>
        <begin position="152"/>
        <end position="173"/>
    </location>
</feature>
<gene>
    <name evidence="13" type="ORF">GCM10010394_02240</name>
</gene>
<feature type="transmembrane region" description="Helical" evidence="12">
    <location>
        <begin position="180"/>
        <end position="199"/>
    </location>
</feature>
<reference evidence="13 14" key="1">
    <citation type="journal article" date="2019" name="Int. J. Syst. Evol. Microbiol.">
        <title>The Global Catalogue of Microorganisms (GCM) 10K type strain sequencing project: providing services to taxonomists for standard genome sequencing and annotation.</title>
        <authorList>
            <consortium name="The Broad Institute Genomics Platform"/>
            <consortium name="The Broad Institute Genome Sequencing Center for Infectious Disease"/>
            <person name="Wu L."/>
            <person name="Ma J."/>
        </authorList>
    </citation>
    <scope>NUCLEOTIDE SEQUENCE [LARGE SCALE GENOMIC DNA]</scope>
    <source>
        <strain evidence="13 14">JCM 5067</strain>
    </source>
</reference>
<keyword evidence="2" id="KW-0813">Transport</keyword>
<keyword evidence="6 12" id="KW-0812">Transmembrane</keyword>
<keyword evidence="7 12" id="KW-1133">Transmembrane helix</keyword>
<comment type="caution">
    <text evidence="13">The sequence shown here is derived from an EMBL/GenBank/DDBJ whole genome shotgun (WGS) entry which is preliminary data.</text>
</comment>
<evidence type="ECO:0000256" key="8">
    <source>
        <dbReference type="ARBA" id="ARBA00023136"/>
    </source>
</evidence>
<feature type="transmembrane region" description="Helical" evidence="12">
    <location>
        <begin position="393"/>
        <end position="412"/>
    </location>
</feature>